<feature type="region of interest" description="Disordered" evidence="1">
    <location>
        <begin position="1046"/>
        <end position="1128"/>
    </location>
</feature>
<proteinExistence type="predicted"/>
<feature type="region of interest" description="Disordered" evidence="1">
    <location>
        <begin position="1798"/>
        <end position="1827"/>
    </location>
</feature>
<feature type="compositionally biased region" description="Polar residues" evidence="1">
    <location>
        <begin position="230"/>
        <end position="240"/>
    </location>
</feature>
<sequence>MSSRAKRSSILKKKANLPSTSSGRLSPVASLPSAIKTNKKIEFHRKKSVKEFDVGEDVDTIWGNSYEVSTDGTPSGGLEDVTLANNSGNRSKADDQNKENQPFTVDSSVRNNVSTSWDLSITIADDERRKIRNETSAVFSQSLNATERLLAEPFSAPQAPEKVKVTLHHRSIDIIDDNEVHAMDISPIKPSIVPSPRKLIYTFPKQAMFVEINDVPDVDQAEPNLKDTSQKQNPSIPSSWRTDETGRPTVLGPSSYNGSETWNSHSHARFQEGMLAPNRVSGDLTNVSTDVDTTIALTNAMAKVLQSRSNESIQKATNMELDESTTTLPTNALSRARPSFLPSNQRTEDDSQNVLDRTPTNIKQEASTLLPAAGRRIDTQSVDISPPMEGHIQRDSLSLDNLSIFTDMKQAETHDENTKHEGDKSPAEDKCEGVMMDFGLSALSMKLRLSSPVVVKPRILRPTLPIGMLETINNPSETTPGTGLDRQHKTTSEDRKEKELVGKQSLVPMDISTRRHTDKRSLATIHSRKIIDMVDSPKQSQNYRGTIFHSTDIEIDRVELQLQNSEKQRHRGTVLCDNEMELTALVPAVVPPSNNAGRRTNYVQQPIHDETAHIQRLPGTTPGRMKRGTDFGTIPIDESTDYSPPSPQTALDNYRKTVYTLDKMKEDVPVVPRREDPGRKTIVCNESMVLDVCAQTPNVKPGSESSMSCVVYGRNVAELSIQTTHGNNAVDMKFVRPTTFQLEPCDESAHVVAGRQTLMQEENMIVSEGTACAKSRREHFRAHVTNALEEDETRCDGNYAMKNDTVPSRKSIFKPEDMDITVVKEVDATSFPEEFKEIGCLITQATEEMNESIVHVSGVRMEANEHTGQECMDVHKTLLEGSNTNVIKSHQQSRIPRLTTHLPVDIQREEHVSGKPRYTIYEREDMDVTKLDCGTVPKRDNPYEYMKNSTIHPTSQHKSRYSIYEHEAMNATNVCEGLGRESHTGCADLANKMQHNVTNYNTFLDHHETSHGSQVVGTAVTNQTHLQGREFNSTRLSNAYERDNFSASSRTVRASSYRVEAMDETNKPPSQDTRKNFSENKTTITDARSDSPMHMSPVTGISRKSIVRHNSRQSSYYPEEMESTQIGETKADANRSTCIQSFGLRKSDLQRIARESDSADMEGISVLESDPTESKLEKYVTCTTQAAIMTEAQRNNESPVVETKQRQFKGPPNSRLSCYAAAAMVEETVPINMFTKKQGQSSTSDIRGNYGGATSKERKSNDCMEVTIVPENIRVERDVMYDTDRSHNRISNTVDDSPAAGLAKHPPMIDQHRSTHERGTVYGTEETMELTAAMNQAVEEKSNRQTIHQPANMELIFTGRETVTPPPTQGVFSHRGTIYNVAAMEETPPNGGVSAVVDTKVQNNVSTIIRSSSLPEPEHRLVIAERLSRRPRQTILIPQDMDVESEEDGELPGEEQPSLALSLLPRETTEDRFPRSASLVPKRTFFQTQSLETNPEFAKPALEFCRESMQRIERKTATKPDSSALNAKEFSEISMTGTMLEPEVPCIGNITGMMSMHEITEPLPLESFQQQCNSVSVICRLDGREGDSAFAKKQMDPHDATAHVQTMAFVSTRPNAASDDEFYDAEDNEAAEKELVVDPLSLTKSRHLTMKFIDVEQLEQTNYNNTVRVPGPVTTSKRVHAQVLGSPMTNRPLDIDQDPLQMTNVRQTLHMHMEHTPQGPFKKRPRKSGETPKVLPVAVVDEQASFRDEIEEVLIKEERQTLTTGGRASQTLINDPSVFMIEDQNLLDDESDLPCASLSEELQPDNGDERTSHKNSSTPPPSISRPPVCMLTELSYYKNFANLTIDSLDSYDEELQTPAADDVGETPPQGEAPKTDNLVVECISVSDEDSLIVTPPKAPCTSEGGNQQTDEVLDSTIASKIMYEIRLKHPVVKHPCCGMQTECLCQLRTELKRQQEMSDLMWNQWCTKFEAIKKRMSKVSHAAELQDGEKPRVRFEEQVEELNWRLMRGQVDDDFLFVKGELSREDLSRRSSRTIISGHYPETPSALFLTENFRSYLSEQLYVDSSPPPGAPLPKIPRITQLVANKLSTDTGTHWLLDCWDDGDGLLLLRHRTLRSFVISIQLQPPRSGTRTVRDITESWRLERIQVRECMEEYVHSPKLLLAHIEFMRVAKETTERTLRSTYRTVADLMGLWQHFHELLKRVLDGVNRLVAIIRNNDALLCYDAQMERFYVKKCVHRAQDGEVNTLLVHFNSIGSIEASGVSFKCPKPELSKLLPVTASAHQHTVAPGNFMQGVGTNEKKGLMFLECLLWNVVKHYDT</sequence>
<feature type="region of interest" description="Disordered" evidence="1">
    <location>
        <begin position="1239"/>
        <end position="1259"/>
    </location>
</feature>
<accession>A0A182WER2</accession>
<keyword evidence="3" id="KW-1185">Reference proteome</keyword>
<reference evidence="2" key="2">
    <citation type="submission" date="2020-05" db="UniProtKB">
        <authorList>
            <consortium name="EnsemblMetazoa"/>
        </authorList>
    </citation>
    <scope>IDENTIFICATION</scope>
    <source>
        <strain evidence="2">MINIMUS1</strain>
    </source>
</reference>
<feature type="compositionally biased region" description="Basic and acidic residues" evidence="1">
    <location>
        <begin position="1060"/>
        <end position="1078"/>
    </location>
</feature>
<feature type="compositionally biased region" description="Basic residues" evidence="1">
    <location>
        <begin position="1"/>
        <end position="15"/>
    </location>
</feature>
<feature type="compositionally biased region" description="Polar residues" evidence="1">
    <location>
        <begin position="471"/>
        <end position="481"/>
    </location>
</feature>
<feature type="region of interest" description="Disordered" evidence="1">
    <location>
        <begin position="1288"/>
        <end position="1315"/>
    </location>
</feature>
<reference evidence="3" key="1">
    <citation type="submission" date="2013-03" db="EMBL/GenBank/DDBJ databases">
        <title>The Genome Sequence of Anopheles minimus MINIMUS1.</title>
        <authorList>
            <consortium name="The Broad Institute Genomics Platform"/>
            <person name="Neafsey D.E."/>
            <person name="Walton C."/>
            <person name="Walker B."/>
            <person name="Young S.K."/>
            <person name="Zeng Q."/>
            <person name="Gargeya S."/>
            <person name="Fitzgerald M."/>
            <person name="Haas B."/>
            <person name="Abouelleil A."/>
            <person name="Allen A.W."/>
            <person name="Alvarado L."/>
            <person name="Arachchi H.M."/>
            <person name="Berlin A.M."/>
            <person name="Chapman S.B."/>
            <person name="Gainer-Dewar J."/>
            <person name="Goldberg J."/>
            <person name="Griggs A."/>
            <person name="Gujja S."/>
            <person name="Hansen M."/>
            <person name="Howarth C."/>
            <person name="Imamovic A."/>
            <person name="Ireland A."/>
            <person name="Larimer J."/>
            <person name="McCowan C."/>
            <person name="Murphy C."/>
            <person name="Pearson M."/>
            <person name="Poon T.W."/>
            <person name="Priest M."/>
            <person name="Roberts A."/>
            <person name="Saif S."/>
            <person name="Shea T."/>
            <person name="Sisk P."/>
            <person name="Sykes S."/>
            <person name="Wortman J."/>
            <person name="Nusbaum C."/>
            <person name="Birren B."/>
        </authorList>
    </citation>
    <scope>NUCLEOTIDE SEQUENCE [LARGE SCALE GENOMIC DNA]</scope>
    <source>
        <strain evidence="3">MINIMUS1</strain>
    </source>
</reference>
<dbReference type="VEuPathDB" id="VectorBase:AMIN008858"/>
<organism evidence="2 3">
    <name type="scientific">Anopheles minimus</name>
    <dbReference type="NCBI Taxonomy" id="112268"/>
    <lineage>
        <taxon>Eukaryota</taxon>
        <taxon>Metazoa</taxon>
        <taxon>Ecdysozoa</taxon>
        <taxon>Arthropoda</taxon>
        <taxon>Hexapoda</taxon>
        <taxon>Insecta</taxon>
        <taxon>Pterygota</taxon>
        <taxon>Neoptera</taxon>
        <taxon>Endopterygota</taxon>
        <taxon>Diptera</taxon>
        <taxon>Nematocera</taxon>
        <taxon>Culicoidea</taxon>
        <taxon>Culicidae</taxon>
        <taxon>Anophelinae</taxon>
        <taxon>Anopheles</taxon>
    </lineage>
</organism>
<feature type="region of interest" description="Disordered" evidence="1">
    <location>
        <begin position="1194"/>
        <end position="1213"/>
    </location>
</feature>
<protein>
    <submittedName>
        <fullName evidence="2">Uncharacterized protein</fullName>
    </submittedName>
</protein>
<evidence type="ECO:0000256" key="1">
    <source>
        <dbReference type="SAM" id="MobiDB-lite"/>
    </source>
</evidence>
<feature type="region of interest" description="Disordered" evidence="1">
    <location>
        <begin position="67"/>
        <end position="107"/>
    </location>
</feature>
<evidence type="ECO:0000313" key="2">
    <source>
        <dbReference type="EnsemblMetazoa" id="AMIN008858-PA"/>
    </source>
</evidence>
<dbReference type="Proteomes" id="UP000075920">
    <property type="component" value="Unassembled WGS sequence"/>
</dbReference>
<feature type="region of interest" description="Disordered" evidence="1">
    <location>
        <begin position="219"/>
        <end position="249"/>
    </location>
</feature>
<feature type="region of interest" description="Disordered" evidence="1">
    <location>
        <begin position="470"/>
        <end position="496"/>
    </location>
</feature>
<name>A0A182WER2_9DIPT</name>
<dbReference type="EnsemblMetazoa" id="AMIN008858-RA">
    <property type="protein sequence ID" value="AMIN008858-PA"/>
    <property type="gene ID" value="AMIN008858"/>
</dbReference>
<feature type="compositionally biased region" description="Basic and acidic residues" evidence="1">
    <location>
        <begin position="485"/>
        <end position="496"/>
    </location>
</feature>
<evidence type="ECO:0000313" key="3">
    <source>
        <dbReference type="Proteomes" id="UP000075920"/>
    </source>
</evidence>
<feature type="region of interest" description="Disordered" evidence="1">
    <location>
        <begin position="330"/>
        <end position="353"/>
    </location>
</feature>
<feature type="region of interest" description="Disordered" evidence="1">
    <location>
        <begin position="1"/>
        <end position="31"/>
    </location>
</feature>